<dbReference type="Pfam" id="PF06439">
    <property type="entry name" value="3keto-disac_hyd"/>
    <property type="match status" value="1"/>
</dbReference>
<dbReference type="SUPFAM" id="SSF48695">
    <property type="entry name" value="Multiheme cytochromes"/>
    <property type="match status" value="1"/>
</dbReference>
<evidence type="ECO:0000313" key="8">
    <source>
        <dbReference type="Proteomes" id="UP000320672"/>
    </source>
</evidence>
<dbReference type="SUPFAM" id="SSF56988">
    <property type="entry name" value="Anthrax protective antigen"/>
    <property type="match status" value="1"/>
</dbReference>
<keyword evidence="2 4" id="KW-0479">Metal-binding</keyword>
<keyword evidence="1 4" id="KW-0349">Heme</keyword>
<organism evidence="7 8">
    <name type="scientific">Roseimaritima multifibrata</name>
    <dbReference type="NCBI Taxonomy" id="1930274"/>
    <lineage>
        <taxon>Bacteria</taxon>
        <taxon>Pseudomonadati</taxon>
        <taxon>Planctomycetota</taxon>
        <taxon>Planctomycetia</taxon>
        <taxon>Pirellulales</taxon>
        <taxon>Pirellulaceae</taxon>
        <taxon>Roseimaritima</taxon>
    </lineage>
</organism>
<keyword evidence="3 4" id="KW-0408">Iron</keyword>
<dbReference type="PROSITE" id="PS51820">
    <property type="entry name" value="PA14"/>
    <property type="match status" value="1"/>
</dbReference>
<evidence type="ECO:0000256" key="2">
    <source>
        <dbReference type="ARBA" id="ARBA00022723"/>
    </source>
</evidence>
<dbReference type="GO" id="GO:0020037">
    <property type="term" value="F:heme binding"/>
    <property type="evidence" value="ECO:0007669"/>
    <property type="project" value="InterPro"/>
</dbReference>
<gene>
    <name evidence="7" type="ORF">FF011L_35770</name>
</gene>
<dbReference type="AlphaFoldDB" id="A0A517MIS7"/>
<feature type="domain" description="PA14" evidence="6">
    <location>
        <begin position="543"/>
        <end position="679"/>
    </location>
</feature>
<dbReference type="Gene3D" id="3.90.182.10">
    <property type="entry name" value="Toxin - Anthrax Protective Antigen,domain 1"/>
    <property type="match status" value="1"/>
</dbReference>
<dbReference type="InterPro" id="IPR009056">
    <property type="entry name" value="Cyt_c-like_dom"/>
</dbReference>
<evidence type="ECO:0000256" key="1">
    <source>
        <dbReference type="ARBA" id="ARBA00022617"/>
    </source>
</evidence>
<dbReference type="InterPro" id="IPR011658">
    <property type="entry name" value="PA14_dom"/>
</dbReference>
<evidence type="ECO:0000259" key="6">
    <source>
        <dbReference type="PROSITE" id="PS51820"/>
    </source>
</evidence>
<dbReference type="InterPro" id="IPR036280">
    <property type="entry name" value="Multihaem_cyt_sf"/>
</dbReference>
<dbReference type="KEGG" id="rml:FF011L_35770"/>
<dbReference type="Gene3D" id="2.60.120.560">
    <property type="entry name" value="Exo-inulinase, domain 1"/>
    <property type="match status" value="1"/>
</dbReference>
<evidence type="ECO:0000313" key="7">
    <source>
        <dbReference type="EMBL" id="QDS94795.1"/>
    </source>
</evidence>
<dbReference type="Pfam" id="PF07691">
    <property type="entry name" value="PA14"/>
    <property type="match status" value="1"/>
</dbReference>
<dbReference type="InterPro" id="IPR037524">
    <property type="entry name" value="PA14/GLEYA"/>
</dbReference>
<dbReference type="PANTHER" id="PTHR33546:SF1">
    <property type="entry name" value="LARGE, MULTIFUNCTIONAL SECRETED PROTEIN"/>
    <property type="match status" value="1"/>
</dbReference>
<evidence type="ECO:0000259" key="5">
    <source>
        <dbReference type="PROSITE" id="PS51007"/>
    </source>
</evidence>
<accession>A0A517MIS7</accession>
<reference evidence="7 8" key="1">
    <citation type="submission" date="2019-02" db="EMBL/GenBank/DDBJ databases">
        <title>Deep-cultivation of Planctomycetes and their phenomic and genomic characterization uncovers novel biology.</title>
        <authorList>
            <person name="Wiegand S."/>
            <person name="Jogler M."/>
            <person name="Boedeker C."/>
            <person name="Pinto D."/>
            <person name="Vollmers J."/>
            <person name="Rivas-Marin E."/>
            <person name="Kohn T."/>
            <person name="Peeters S.H."/>
            <person name="Heuer A."/>
            <person name="Rast P."/>
            <person name="Oberbeckmann S."/>
            <person name="Bunk B."/>
            <person name="Jeske O."/>
            <person name="Meyerdierks A."/>
            <person name="Storesund J.E."/>
            <person name="Kallscheuer N."/>
            <person name="Luecker S."/>
            <person name="Lage O.M."/>
            <person name="Pohl T."/>
            <person name="Merkel B.J."/>
            <person name="Hornburger P."/>
            <person name="Mueller R.-W."/>
            <person name="Bruemmer F."/>
            <person name="Labrenz M."/>
            <person name="Spormann A.M."/>
            <person name="Op den Camp H."/>
            <person name="Overmann J."/>
            <person name="Amann R."/>
            <person name="Jetten M.S.M."/>
            <person name="Mascher T."/>
            <person name="Medema M.H."/>
            <person name="Devos D.P."/>
            <person name="Kaster A.-K."/>
            <person name="Ovreas L."/>
            <person name="Rohde M."/>
            <person name="Galperin M.Y."/>
            <person name="Jogler C."/>
        </authorList>
    </citation>
    <scope>NUCLEOTIDE SEQUENCE [LARGE SCALE GENOMIC DNA]</scope>
    <source>
        <strain evidence="7 8">FF011L</strain>
    </source>
</reference>
<dbReference type="EMBL" id="CP036262">
    <property type="protein sequence ID" value="QDS94795.1"/>
    <property type="molecule type" value="Genomic_DNA"/>
</dbReference>
<dbReference type="OrthoDB" id="9804649at2"/>
<sequence>MPLRHCSSAAFLRRGSFVPGRPPERFGGRSRETVLLLSSIMLVCCLSDYRLSSGVQAAETYADPNAAAANPDFIVQGEYVAKDRAMQVVSRGEGEFDILLFAGGLPGAGWDRTPAQKLEGDADTVADLVESIGLKRIVRSSPTMGATPPQKAIHLFDGSQESLEKNWKPNAKRTEEGLLQEGATTVQKFRDYRLHVEFRTPWMPESSGQARGNSGVYHQGRYETQILDSFGLTGADNETGGIYTVRAPDINLCFPPLQWQTYDVDFTAARFDDAGKKTADARMTARLNGVVVQSDIPVPNATRAAPLKESQEPGPIFLQNHGNPVRFRNVWILPKDAEKEARRPHVPGFERFYGAGDAASVAGGEVLIASLGCVACHQGKTHLPSKQAPDLSRAASRIRPDALLAMIESPHQTKPGTTMPDPWTGVSEEDRHLQARAIASFLSVDQGVLDRPGDTAAANRGEQLYQTIGCRACHDSLDDSATHLATSVPLGDLAQKYTLQSLTAFLADPHSVRPGGSMPRLVSGPVEARDLACYLLRDVVLVPGGERFQYKLYHGNWTRLPDFDALEPVSTGAMQELDLAVSKRKNGFGLVIETFLPVQSSGDHTFHLASDDGSRLTIDGKVVLVHDGIHPATEKSATIKLAQGVYPLKIEYFEGGGQQALKVLVDGPDFKRAELASLVIGDPSAKAMEPLVPIHFKADPALVEDGARLFQSVGCAACHKATGSSNDVAVRAGLRSLHELGSRADSGCLAERPPAGAPDFELTSLQRESIKLALTAEKQERTSAERSQSMLTVFNCYACHERDGIGGPEPIRDPWFTTTTPEMGNEGRMPPSLSGVGDKLKEEYVASILNAGANERPYLKTRMPGFGDSSLHTLPAIWADSDRRTEAEIPPVDLASTVMESHGRKLVGDQGLACIKCHTYDGKGQDSVQAIDMRKMPQRLREDWFHRYMLSPQTYRPGTRMPASFVDGKSALTDVLEGNPASQIDAMWQYLSADNPKPPVGLSATAIVLKPNDTPVIYRNFLSELSPRGIGVGYPEGVNLAWDAESMQLVQIWQNDFIDASKHWIARGQGTQSALGDMLLKVDPGLPLANLQEVSDPWPVGLGRDLGYRFLGYRLDESRQPSFRYRFGSNEVEDICLPLGGKAGERGFERTWIIRSDDPDASRVLRLAVGSIQPLGDGRYRIEGGPMLTIDDPAKAQIFDVDGKQELRVRLPADPEVRVRVTIRW</sequence>
<dbReference type="GO" id="GO:0009055">
    <property type="term" value="F:electron transfer activity"/>
    <property type="evidence" value="ECO:0007669"/>
    <property type="project" value="InterPro"/>
</dbReference>
<dbReference type="PROSITE" id="PS51007">
    <property type="entry name" value="CYTC"/>
    <property type="match status" value="3"/>
</dbReference>
<dbReference type="GO" id="GO:0046872">
    <property type="term" value="F:metal ion binding"/>
    <property type="evidence" value="ECO:0007669"/>
    <property type="project" value="UniProtKB-KW"/>
</dbReference>
<evidence type="ECO:0000256" key="3">
    <source>
        <dbReference type="ARBA" id="ARBA00023004"/>
    </source>
</evidence>
<dbReference type="PANTHER" id="PTHR33546">
    <property type="entry name" value="LARGE, MULTIFUNCTIONAL SECRETED PROTEIN-RELATED"/>
    <property type="match status" value="1"/>
</dbReference>
<dbReference type="InterPro" id="IPR010496">
    <property type="entry name" value="AL/BT2_dom"/>
</dbReference>
<dbReference type="SUPFAM" id="SSF46626">
    <property type="entry name" value="Cytochrome c"/>
    <property type="match status" value="4"/>
</dbReference>
<dbReference type="GO" id="GO:0016787">
    <property type="term" value="F:hydrolase activity"/>
    <property type="evidence" value="ECO:0007669"/>
    <property type="project" value="InterPro"/>
</dbReference>
<name>A0A517MIS7_9BACT</name>
<feature type="domain" description="Cytochrome c" evidence="5">
    <location>
        <begin position="359"/>
        <end position="446"/>
    </location>
</feature>
<dbReference type="Proteomes" id="UP000320672">
    <property type="component" value="Chromosome"/>
</dbReference>
<protein>
    <submittedName>
        <fullName evidence="7">Cytochrome c</fullName>
    </submittedName>
</protein>
<evidence type="ECO:0000256" key="4">
    <source>
        <dbReference type="PROSITE-ProRule" id="PRU00433"/>
    </source>
</evidence>
<dbReference type="Gene3D" id="1.10.760.10">
    <property type="entry name" value="Cytochrome c-like domain"/>
    <property type="match status" value="3"/>
</dbReference>
<dbReference type="InterPro" id="IPR036909">
    <property type="entry name" value="Cyt_c-like_dom_sf"/>
</dbReference>
<dbReference type="SMART" id="SM00758">
    <property type="entry name" value="PA14"/>
    <property type="match status" value="1"/>
</dbReference>
<proteinExistence type="predicted"/>
<feature type="domain" description="Cytochrome c" evidence="5">
    <location>
        <begin position="701"/>
        <end position="852"/>
    </location>
</feature>
<feature type="domain" description="Cytochrome c" evidence="5">
    <location>
        <begin position="456"/>
        <end position="539"/>
    </location>
</feature>
<keyword evidence="8" id="KW-1185">Reference proteome</keyword>